<dbReference type="PRINTS" id="PR01179">
    <property type="entry name" value="ODADCRBXLASE"/>
</dbReference>
<evidence type="ECO:0000313" key="12">
    <source>
        <dbReference type="Proteomes" id="UP000295096"/>
    </source>
</evidence>
<evidence type="ECO:0000256" key="4">
    <source>
        <dbReference type="ARBA" id="ARBA00023239"/>
    </source>
</evidence>
<dbReference type="SUPFAM" id="SSF51419">
    <property type="entry name" value="PLP-binding barrel"/>
    <property type="match status" value="1"/>
</dbReference>
<accession>A0A4R5QDT1</accession>
<dbReference type="Gene3D" id="2.40.37.10">
    <property type="entry name" value="Lyase, Ornithine Decarboxylase, Chain A, domain 1"/>
    <property type="match status" value="1"/>
</dbReference>
<evidence type="ECO:0000256" key="7">
    <source>
        <dbReference type="PIRSR" id="PIRSR600183-50"/>
    </source>
</evidence>
<comment type="similarity">
    <text evidence="5">Belongs to the Orn/Lys/Arg decarboxylase class-II family. LysA subfamily.</text>
</comment>
<comment type="caution">
    <text evidence="11">The sequence shown here is derived from an EMBL/GenBank/DDBJ whole genome shotgun (WGS) entry which is preliminary data.</text>
</comment>
<keyword evidence="2 5" id="KW-0210">Decarboxylase</keyword>
<dbReference type="PROSITE" id="PS00879">
    <property type="entry name" value="ODR_DC_2_2"/>
    <property type="match status" value="1"/>
</dbReference>
<dbReference type="RefSeq" id="WP_133290112.1">
    <property type="nucleotide sequence ID" value="NZ_SMSJ01000026.1"/>
</dbReference>
<dbReference type="FunFam" id="3.20.20.10:FF:000003">
    <property type="entry name" value="Diaminopimelate decarboxylase"/>
    <property type="match status" value="1"/>
</dbReference>
<keyword evidence="12" id="KW-1185">Reference proteome</keyword>
<dbReference type="AlphaFoldDB" id="A0A4R5QDT1"/>
<feature type="binding site" evidence="5">
    <location>
        <position position="338"/>
    </location>
    <ligand>
        <name>substrate</name>
    </ligand>
</feature>
<dbReference type="InterPro" id="IPR022644">
    <property type="entry name" value="De-COase2_N"/>
</dbReference>
<dbReference type="UniPathway" id="UPA00034">
    <property type="reaction ID" value="UER00027"/>
</dbReference>
<evidence type="ECO:0000259" key="10">
    <source>
        <dbReference type="Pfam" id="PF02784"/>
    </source>
</evidence>
<dbReference type="InterPro" id="IPR009006">
    <property type="entry name" value="Ala_racemase/Decarboxylase_C"/>
</dbReference>
<dbReference type="GO" id="GO:0008836">
    <property type="term" value="F:diaminopimelate decarboxylase activity"/>
    <property type="evidence" value="ECO:0007669"/>
    <property type="project" value="UniProtKB-UniRule"/>
</dbReference>
<evidence type="ECO:0000259" key="9">
    <source>
        <dbReference type="Pfam" id="PF00278"/>
    </source>
</evidence>
<reference evidence="11 12" key="1">
    <citation type="journal article" date="2016" name="J. Microbiol.">
        <title>Dankookia rubra gen. nov., sp. nov., an alphaproteobacterium isolated from sediment of a shallow stream.</title>
        <authorList>
            <person name="Kim W.H."/>
            <person name="Kim D.H."/>
            <person name="Kang K."/>
            <person name="Ahn T.Y."/>
        </authorList>
    </citation>
    <scope>NUCLEOTIDE SEQUENCE [LARGE SCALE GENOMIC DNA]</scope>
    <source>
        <strain evidence="11 12">JCM30602</strain>
    </source>
</reference>
<keyword evidence="3 5" id="KW-0663">Pyridoxal phosphate</keyword>
<evidence type="ECO:0000256" key="8">
    <source>
        <dbReference type="RuleBase" id="RU003738"/>
    </source>
</evidence>
<dbReference type="GO" id="GO:0030170">
    <property type="term" value="F:pyridoxal phosphate binding"/>
    <property type="evidence" value="ECO:0007669"/>
    <property type="project" value="UniProtKB-UniRule"/>
</dbReference>
<comment type="pathway">
    <text evidence="5 8">Amino-acid biosynthesis; L-lysine biosynthesis via DAP pathway; L-lysine from DL-2,6-diaminopimelate: step 1/1.</text>
</comment>
<dbReference type="InterPro" id="IPR029066">
    <property type="entry name" value="PLP-binding_barrel"/>
</dbReference>
<dbReference type="OrthoDB" id="9802241at2"/>
<feature type="binding site" evidence="5">
    <location>
        <position position="399"/>
    </location>
    <ligand>
        <name>substrate</name>
    </ligand>
</feature>
<proteinExistence type="inferred from homology"/>
<dbReference type="EC" id="4.1.1.20" evidence="5 6"/>
<dbReference type="Pfam" id="PF00278">
    <property type="entry name" value="Orn_DAP_Arg_deC"/>
    <property type="match status" value="1"/>
</dbReference>
<sequence>MAAPLPIAPADPDPSFAELLAARPHLSMNALDGLMVEGVPLARIAAAAGTPTWVYSAGALRRRARALQAALVGDGLRAGIHYAVKANTSLAVLRVLAAEGLGADVVSEGELRAARAAGIPGSAIVFSGVGKTERELRLAIAEDIAQINIESAEEAAMLSAIAASLGRTARVALRVNPDVDARTHAKITTGRSENKFGVAIDDAPALYARIAGLPGLEPVGVATHIGSQITSGMAAYRAAYARLAELVEALWAAGLPVKHVDCGGGLGIPYRDEPAPMPEALAGAIKASLGRLNLPVMLEPGRWIAGPPGLLLASVVLQKQGADRRFLVLDAAMNDLVRPAMYEAWHGILPVGPVDFVSPVAPADVVGPVCETGDTFARGRALPSMTPGALVAFLDAGAYGAAMSSTYNMRPLAAEVLVDGTRFAVTRDRQSYEALLAGNRIPDWLEERSP</sequence>
<name>A0A4R5QDT1_9PROT</name>
<dbReference type="CDD" id="cd06828">
    <property type="entry name" value="PLPDE_III_DapDC"/>
    <property type="match status" value="1"/>
</dbReference>
<dbReference type="PANTHER" id="PTHR43727:SF2">
    <property type="entry name" value="GROUP IV DECARBOXYLASE"/>
    <property type="match status" value="1"/>
</dbReference>
<dbReference type="PRINTS" id="PR01181">
    <property type="entry name" value="DAPDCRBXLASE"/>
</dbReference>
<dbReference type="InterPro" id="IPR000183">
    <property type="entry name" value="Orn/DAP/Arg_de-COase"/>
</dbReference>
<feature type="binding site" evidence="5">
    <location>
        <position position="371"/>
    </location>
    <ligand>
        <name>substrate</name>
    </ligand>
</feature>
<feature type="binding site" evidence="5">
    <location>
        <begin position="299"/>
        <end position="302"/>
    </location>
    <ligand>
        <name>pyridoxal 5'-phosphate</name>
        <dbReference type="ChEBI" id="CHEBI:597326"/>
    </ligand>
</feature>
<dbReference type="Proteomes" id="UP000295096">
    <property type="component" value="Unassembled WGS sequence"/>
</dbReference>
<comment type="function">
    <text evidence="5">Specifically catalyzes the decarboxylation of meso-diaminopimelate (meso-DAP) to L-lysine.</text>
</comment>
<feature type="domain" description="Orn/DAP/Arg decarboxylase 2 C-terminal" evidence="9">
    <location>
        <begin position="307"/>
        <end position="397"/>
    </location>
</feature>
<dbReference type="NCBIfam" id="TIGR01048">
    <property type="entry name" value="lysA"/>
    <property type="match status" value="1"/>
</dbReference>
<feature type="domain" description="Orn/DAP/Arg decarboxylase 2 N-terminal" evidence="10">
    <location>
        <begin position="59"/>
        <end position="305"/>
    </location>
</feature>
<dbReference type="EMBL" id="SMSJ01000026">
    <property type="protein sequence ID" value="TDH61116.1"/>
    <property type="molecule type" value="Genomic_DNA"/>
</dbReference>
<dbReference type="Gene3D" id="3.20.20.10">
    <property type="entry name" value="Alanine racemase"/>
    <property type="match status" value="1"/>
</dbReference>
<evidence type="ECO:0000256" key="5">
    <source>
        <dbReference type="HAMAP-Rule" id="MF_02120"/>
    </source>
</evidence>
<evidence type="ECO:0000313" key="11">
    <source>
        <dbReference type="EMBL" id="TDH61116.1"/>
    </source>
</evidence>
<keyword evidence="5 8" id="KW-0457">Lysine biosynthesis</keyword>
<evidence type="ECO:0000256" key="3">
    <source>
        <dbReference type="ARBA" id="ARBA00022898"/>
    </source>
</evidence>
<comment type="catalytic activity">
    <reaction evidence="5 8">
        <text>meso-2,6-diaminopimelate + H(+) = L-lysine + CO2</text>
        <dbReference type="Rhea" id="RHEA:15101"/>
        <dbReference type="ChEBI" id="CHEBI:15378"/>
        <dbReference type="ChEBI" id="CHEBI:16526"/>
        <dbReference type="ChEBI" id="CHEBI:32551"/>
        <dbReference type="ChEBI" id="CHEBI:57791"/>
        <dbReference type="EC" id="4.1.1.20"/>
    </reaction>
</comment>
<feature type="binding site" evidence="5">
    <location>
        <position position="342"/>
    </location>
    <ligand>
        <name>substrate</name>
    </ligand>
</feature>
<gene>
    <name evidence="5 11" type="primary">lysA</name>
    <name evidence="11" type="ORF">E2C06_18605</name>
</gene>
<dbReference type="InterPro" id="IPR002986">
    <property type="entry name" value="DAP_deCOOHase_LysA"/>
</dbReference>
<dbReference type="PROSITE" id="PS00878">
    <property type="entry name" value="ODR_DC_2_1"/>
    <property type="match status" value="1"/>
</dbReference>
<evidence type="ECO:0000256" key="1">
    <source>
        <dbReference type="ARBA" id="ARBA00001933"/>
    </source>
</evidence>
<dbReference type="Pfam" id="PF02784">
    <property type="entry name" value="Orn_Arg_deC_N"/>
    <property type="match status" value="1"/>
</dbReference>
<dbReference type="GO" id="GO:0009089">
    <property type="term" value="P:lysine biosynthetic process via diaminopimelate"/>
    <property type="evidence" value="ECO:0007669"/>
    <property type="project" value="UniProtKB-UniRule"/>
</dbReference>
<dbReference type="InterPro" id="IPR022657">
    <property type="entry name" value="De-COase2_CS"/>
</dbReference>
<dbReference type="PANTHER" id="PTHR43727">
    <property type="entry name" value="DIAMINOPIMELATE DECARBOXYLASE"/>
    <property type="match status" value="1"/>
</dbReference>
<protein>
    <recommendedName>
        <fullName evidence="5 6">Diaminopimelate decarboxylase</fullName>
        <shortName evidence="5">DAP decarboxylase</shortName>
        <shortName evidence="5">DAPDC</shortName>
        <ecNumber evidence="5 6">4.1.1.20</ecNumber>
    </recommendedName>
</protein>
<feature type="binding site" evidence="5">
    <location>
        <position position="399"/>
    </location>
    <ligand>
        <name>pyridoxal 5'-phosphate</name>
        <dbReference type="ChEBI" id="CHEBI:597326"/>
    </ligand>
</feature>
<keyword evidence="5" id="KW-0028">Amino-acid biosynthesis</keyword>
<feature type="binding site" evidence="5">
    <location>
        <position position="265"/>
    </location>
    <ligand>
        <name>pyridoxal 5'-phosphate</name>
        <dbReference type="ChEBI" id="CHEBI:597326"/>
    </ligand>
</feature>
<keyword evidence="4 5" id="KW-0456">Lyase</keyword>
<feature type="binding site" evidence="5">
    <location>
        <position position="302"/>
    </location>
    <ligand>
        <name>substrate</name>
    </ligand>
</feature>
<dbReference type="InterPro" id="IPR022653">
    <property type="entry name" value="De-COase2_pyr-phos_BS"/>
</dbReference>
<dbReference type="HAMAP" id="MF_02120">
    <property type="entry name" value="LysA"/>
    <property type="match status" value="1"/>
</dbReference>
<comment type="subunit">
    <text evidence="5">Homodimer.</text>
</comment>
<organism evidence="11 12">
    <name type="scientific">Dankookia rubra</name>
    <dbReference type="NCBI Taxonomy" id="1442381"/>
    <lineage>
        <taxon>Bacteria</taxon>
        <taxon>Pseudomonadati</taxon>
        <taxon>Pseudomonadota</taxon>
        <taxon>Alphaproteobacteria</taxon>
        <taxon>Acetobacterales</taxon>
        <taxon>Roseomonadaceae</taxon>
        <taxon>Dankookia</taxon>
    </lineage>
</organism>
<feature type="modified residue" description="N6-(pyridoxal phosphate)lysine" evidence="5 7">
    <location>
        <position position="85"/>
    </location>
</feature>
<dbReference type="InterPro" id="IPR022643">
    <property type="entry name" value="De-COase2_C"/>
</dbReference>
<dbReference type="SUPFAM" id="SSF50621">
    <property type="entry name" value="Alanine racemase C-terminal domain-like"/>
    <property type="match status" value="1"/>
</dbReference>
<comment type="cofactor">
    <cofactor evidence="1 5 7 8">
        <name>pyridoxal 5'-phosphate</name>
        <dbReference type="ChEBI" id="CHEBI:597326"/>
    </cofactor>
</comment>
<feature type="active site" description="Proton donor" evidence="7">
    <location>
        <position position="370"/>
    </location>
</feature>
<evidence type="ECO:0000256" key="6">
    <source>
        <dbReference type="NCBIfam" id="TIGR01048"/>
    </source>
</evidence>
<evidence type="ECO:0000256" key="2">
    <source>
        <dbReference type="ARBA" id="ARBA00022793"/>
    </source>
</evidence>